<organism evidence="1 2">
    <name type="scientific">Acinetobacter oleivorans</name>
    <dbReference type="NCBI Taxonomy" id="1148157"/>
    <lineage>
        <taxon>Bacteria</taxon>
        <taxon>Pseudomonadati</taxon>
        <taxon>Pseudomonadota</taxon>
        <taxon>Gammaproteobacteria</taxon>
        <taxon>Moraxellales</taxon>
        <taxon>Moraxellaceae</taxon>
        <taxon>Acinetobacter</taxon>
    </lineage>
</organism>
<dbReference type="AlphaFoldDB" id="A0A0B2UEN7"/>
<evidence type="ECO:0000313" key="1">
    <source>
        <dbReference type="EMBL" id="KHN67385.1"/>
    </source>
</evidence>
<protein>
    <submittedName>
        <fullName evidence="1">Uncharacterized protein</fullName>
    </submittedName>
</protein>
<accession>A0A0B2UEN7</accession>
<dbReference type="Proteomes" id="UP000031012">
    <property type="component" value="Unassembled WGS sequence"/>
</dbReference>
<gene>
    <name evidence="1" type="ORF">DH17_11890</name>
</gene>
<name>A0A0B2UEN7_9GAMM</name>
<proteinExistence type="predicted"/>
<reference evidence="1 2" key="1">
    <citation type="submission" date="2014-03" db="EMBL/GenBank/DDBJ databases">
        <title>Genome sequence of the diesel-degrader and plant-growth promoter Acinetobacter oleivorans PF-1 isolated from the roots of poplar tree.</title>
        <authorList>
            <person name="Gkorezis P."/>
            <person name="van Hamme J."/>
            <person name="Rineau F."/>
            <person name="Vangronsveld J."/>
            <person name="Francetti A."/>
        </authorList>
    </citation>
    <scope>NUCLEOTIDE SEQUENCE [LARGE SCALE GENOMIC DNA]</scope>
    <source>
        <strain evidence="1 2">PF1</strain>
    </source>
</reference>
<comment type="caution">
    <text evidence="1">The sequence shown here is derived from an EMBL/GenBank/DDBJ whole genome shotgun (WGS) entry which is preliminary data.</text>
</comment>
<dbReference type="EMBL" id="JHQK01000004">
    <property type="protein sequence ID" value="KHN67385.1"/>
    <property type="molecule type" value="Genomic_DNA"/>
</dbReference>
<sequence>MKAIRELNKLLKCYKTYSIESLIHSLKFYQKHILDTLEGKDILFPYHIVGMSIPYAQLAFLKIENNNVDIDALNNLNLALMYAEAGRELQLKDFKRKPLDKMNVHDLKKYFSEFSALLFWAILLNNKNLAKKLAHQVEFCLQQQFLSDFPLSYDYFSLWAYYKWINEEFTLESKIDGKFKALINNWLCDSVFLEPLFIDIANLHCEELIDNDLRKYPPKFIRPPFTLLPLEIHVINKLRALDKLDEISFNHPLMNTHSAKIKEFEVIADDLIEAIQINFFIVE</sequence>
<evidence type="ECO:0000313" key="2">
    <source>
        <dbReference type="Proteomes" id="UP000031012"/>
    </source>
</evidence>